<dbReference type="Pfam" id="PF00736">
    <property type="entry name" value="EF1_GNE"/>
    <property type="match status" value="1"/>
</dbReference>
<protein>
    <recommendedName>
        <fullName evidence="2">Elongation factor 1-beta</fullName>
    </recommendedName>
</protein>
<evidence type="ECO:0000313" key="12">
    <source>
        <dbReference type="Proteomes" id="UP001249851"/>
    </source>
</evidence>
<dbReference type="Gene3D" id="1.20.1050.130">
    <property type="match status" value="1"/>
</dbReference>
<evidence type="ECO:0000256" key="3">
    <source>
        <dbReference type="ARBA" id="ARBA00022768"/>
    </source>
</evidence>
<comment type="function">
    <text evidence="5">Catalytic subunit of the guanine nucleotide exchange factor (GEF) (eEF1B subcomplex) of the eukaryotic elongation factor 1 complex (eEF1). Stimulates the exchange of GDP for GTP on elongation factor 1A (eEF1A), probably by displacing GDP from the nucleotide binding pocket in eEF1A.</text>
</comment>
<evidence type="ECO:0000256" key="2">
    <source>
        <dbReference type="ARBA" id="ARBA00017600"/>
    </source>
</evidence>
<dbReference type="SMART" id="SM01182">
    <property type="entry name" value="EF-1_beta_acid"/>
    <property type="match status" value="1"/>
</dbReference>
<sequence length="225" mass="24951">MTFGDLKTKSGLEALNAYLENKSYIEGYVPSQGDTVVFEAITQAPPADLPHALRWYNHILSYGAEKASFPGSKKDLQSYGGGAATNGVSGTKKKAEDDDDFDLFGSDSEEETEEDKKRKEERLQAYKEKKAKKPGVIAKSSLLLDVKPWDDETDMKEVESLVRSIEADGLLWGASKLIPLAYGIKKLQIGCVIEDDKISTDFLEEEITKFEDHVQSMDVAAFNKI</sequence>
<dbReference type="Proteomes" id="UP001249851">
    <property type="component" value="Unassembled WGS sequence"/>
</dbReference>
<dbReference type="EMBL" id="JARQWQ010000021">
    <property type="protein sequence ID" value="KAK2564712.1"/>
    <property type="molecule type" value="Genomic_DNA"/>
</dbReference>
<dbReference type="FunFam" id="3.30.70.60:FF:000001">
    <property type="entry name" value="Elongation factor 1-beta 1 like"/>
    <property type="match status" value="1"/>
</dbReference>
<dbReference type="FunFam" id="1.20.1050.130:FF:000001">
    <property type="entry name" value="Putative Elongation factor 1-beta"/>
    <property type="match status" value="1"/>
</dbReference>
<reference evidence="11" key="2">
    <citation type="journal article" date="2023" name="Science">
        <title>Genomic signatures of disease resistance in endangered staghorn corals.</title>
        <authorList>
            <person name="Vollmer S.V."/>
            <person name="Selwyn J.D."/>
            <person name="Despard B.A."/>
            <person name="Roesel C.L."/>
        </authorList>
    </citation>
    <scope>NUCLEOTIDE SEQUENCE</scope>
    <source>
        <strain evidence="11">K2</strain>
    </source>
</reference>
<dbReference type="GO" id="GO:0003746">
    <property type="term" value="F:translation elongation factor activity"/>
    <property type="evidence" value="ECO:0007669"/>
    <property type="project" value="UniProtKB-KW"/>
</dbReference>
<gene>
    <name evidence="11" type="ORF">P5673_011392</name>
</gene>
<dbReference type="Pfam" id="PF10587">
    <property type="entry name" value="EF-1_beta_acid"/>
    <property type="match status" value="1"/>
</dbReference>
<evidence type="ECO:0000256" key="5">
    <source>
        <dbReference type="ARBA" id="ARBA00093309"/>
    </source>
</evidence>
<feature type="region of interest" description="Disordered" evidence="8">
    <location>
        <begin position="76"/>
        <end position="120"/>
    </location>
</feature>
<dbReference type="SMART" id="SM00888">
    <property type="entry name" value="EF1_GNE"/>
    <property type="match status" value="1"/>
</dbReference>
<dbReference type="CDD" id="cd00292">
    <property type="entry name" value="EF1B"/>
    <property type="match status" value="1"/>
</dbReference>
<dbReference type="Gene3D" id="3.30.70.60">
    <property type="match status" value="1"/>
</dbReference>
<dbReference type="InterPro" id="IPR001326">
    <property type="entry name" value="Transl_elong_EF1B_B/D_CS"/>
</dbReference>
<dbReference type="InterPro" id="IPR036219">
    <property type="entry name" value="eEF-1beta-like_sf"/>
</dbReference>
<dbReference type="InterPro" id="IPR036282">
    <property type="entry name" value="Glutathione-S-Trfase_C_sf"/>
</dbReference>
<evidence type="ECO:0000259" key="10">
    <source>
        <dbReference type="SMART" id="SM01182"/>
    </source>
</evidence>
<reference evidence="11" key="1">
    <citation type="journal article" date="2023" name="G3 (Bethesda)">
        <title>Whole genome assembly and annotation of the endangered Caribbean coral Acropora cervicornis.</title>
        <authorList>
            <person name="Selwyn J.D."/>
            <person name="Vollmer S.V."/>
        </authorList>
    </citation>
    <scope>NUCLEOTIDE SEQUENCE</scope>
    <source>
        <strain evidence="11">K2</strain>
    </source>
</reference>
<evidence type="ECO:0000256" key="6">
    <source>
        <dbReference type="ARBA" id="ARBA00093529"/>
    </source>
</evidence>
<evidence type="ECO:0000313" key="11">
    <source>
        <dbReference type="EMBL" id="KAK2564712.1"/>
    </source>
</evidence>
<comment type="caution">
    <text evidence="11">The sequence shown here is derived from an EMBL/GenBank/DDBJ whole genome shotgun (WGS) entry which is preliminary data.</text>
</comment>
<dbReference type="GO" id="GO:0005829">
    <property type="term" value="C:cytosol"/>
    <property type="evidence" value="ECO:0007669"/>
    <property type="project" value="TreeGrafter"/>
</dbReference>
<proteinExistence type="inferred from homology"/>
<feature type="compositionally biased region" description="Acidic residues" evidence="8">
    <location>
        <begin position="97"/>
        <end position="113"/>
    </location>
</feature>
<dbReference type="InterPro" id="IPR018940">
    <property type="entry name" value="EF-1_beta_acid_region_euk"/>
</dbReference>
<dbReference type="PANTHER" id="PTHR11595">
    <property type="entry name" value="EF-HAND AND COILED-COIL DOMAIN-CONTAINING FAMILY MEMBER"/>
    <property type="match status" value="1"/>
</dbReference>
<evidence type="ECO:0000259" key="9">
    <source>
        <dbReference type="SMART" id="SM00888"/>
    </source>
</evidence>
<keyword evidence="12" id="KW-1185">Reference proteome</keyword>
<dbReference type="SUPFAM" id="SSF47616">
    <property type="entry name" value="GST C-terminal domain-like"/>
    <property type="match status" value="1"/>
</dbReference>
<accession>A0AAD9QNR8</accession>
<evidence type="ECO:0000256" key="4">
    <source>
        <dbReference type="ARBA" id="ARBA00022917"/>
    </source>
</evidence>
<dbReference type="GO" id="GO:0005853">
    <property type="term" value="C:eukaryotic translation elongation factor 1 complex"/>
    <property type="evidence" value="ECO:0007669"/>
    <property type="project" value="InterPro"/>
</dbReference>
<organism evidence="11 12">
    <name type="scientific">Acropora cervicornis</name>
    <name type="common">Staghorn coral</name>
    <dbReference type="NCBI Taxonomy" id="6130"/>
    <lineage>
        <taxon>Eukaryota</taxon>
        <taxon>Metazoa</taxon>
        <taxon>Cnidaria</taxon>
        <taxon>Anthozoa</taxon>
        <taxon>Hexacorallia</taxon>
        <taxon>Scleractinia</taxon>
        <taxon>Astrocoeniina</taxon>
        <taxon>Acroporidae</taxon>
        <taxon>Acropora</taxon>
    </lineage>
</organism>
<comment type="similarity">
    <text evidence="1 7">Belongs to the EF-1-beta/EF-1-delta family.</text>
</comment>
<comment type="subunit">
    <text evidence="6">EF-1 is composed of 4 subunits: alpha, beta (alpha subunit of the eEF1B subcomplex), delta (beta subunit of the eEF1B subcomplex), and gamma (gamma subunit of the eEF1B subcomplex). Interacts with elongation factor EEF1A1.</text>
</comment>
<evidence type="ECO:0000256" key="8">
    <source>
        <dbReference type="SAM" id="MobiDB-lite"/>
    </source>
</evidence>
<dbReference type="InterPro" id="IPR014717">
    <property type="entry name" value="Transl_elong_EF1B/ribsomal_bS6"/>
</dbReference>
<dbReference type="PANTHER" id="PTHR11595:SF21">
    <property type="entry name" value="ELONGATION FACTOR 1-BETA"/>
    <property type="match status" value="1"/>
</dbReference>
<evidence type="ECO:0000256" key="1">
    <source>
        <dbReference type="ARBA" id="ARBA00007411"/>
    </source>
</evidence>
<evidence type="ECO:0000256" key="7">
    <source>
        <dbReference type="RuleBase" id="RU003791"/>
    </source>
</evidence>
<dbReference type="PROSITE" id="PS00825">
    <property type="entry name" value="EF1BD_2"/>
    <property type="match status" value="1"/>
</dbReference>
<feature type="domain" description="Translation elongation factor EF1B beta/delta subunit guanine nucleotide exchange" evidence="9">
    <location>
        <begin position="139"/>
        <end position="225"/>
    </location>
</feature>
<dbReference type="PROSITE" id="PS00824">
    <property type="entry name" value="EF1BD_1"/>
    <property type="match status" value="1"/>
</dbReference>
<name>A0AAD9QNR8_ACRCE</name>
<keyword evidence="3 7" id="KW-0251">Elongation factor</keyword>
<dbReference type="GO" id="GO:0005085">
    <property type="term" value="F:guanyl-nucleotide exchange factor activity"/>
    <property type="evidence" value="ECO:0007669"/>
    <property type="project" value="TreeGrafter"/>
</dbReference>
<keyword evidence="4 7" id="KW-0648">Protein biosynthesis</keyword>
<dbReference type="SUPFAM" id="SSF54984">
    <property type="entry name" value="eEF-1beta-like"/>
    <property type="match status" value="1"/>
</dbReference>
<feature type="domain" description="Elongation factor 1 beta central acidic region eukaryote" evidence="10">
    <location>
        <begin position="103"/>
        <end position="130"/>
    </location>
</feature>
<dbReference type="AlphaFoldDB" id="A0AAD9QNR8"/>
<dbReference type="InterPro" id="IPR014038">
    <property type="entry name" value="EF1B_bsu/dsu_GNE"/>
</dbReference>
<dbReference type="InterPro" id="IPR049720">
    <property type="entry name" value="EF1B_bsu/dsu"/>
</dbReference>